<evidence type="ECO:0000256" key="1">
    <source>
        <dbReference type="SAM" id="MobiDB-lite"/>
    </source>
</evidence>
<dbReference type="AlphaFoldDB" id="A0A640WHW7"/>
<evidence type="ECO:0000313" key="4">
    <source>
        <dbReference type="EMBL" id="KAA0019899.1"/>
    </source>
</evidence>
<dbReference type="GO" id="GO:0016989">
    <property type="term" value="F:sigma factor antagonist activity"/>
    <property type="evidence" value="ECO:0007669"/>
    <property type="project" value="TreeGrafter"/>
</dbReference>
<organism evidence="4 5">
    <name type="scientific">Salinicola corii</name>
    <dbReference type="NCBI Taxonomy" id="2606937"/>
    <lineage>
        <taxon>Bacteria</taxon>
        <taxon>Pseudomonadati</taxon>
        <taxon>Pseudomonadota</taxon>
        <taxon>Gammaproteobacteria</taxon>
        <taxon>Oceanospirillales</taxon>
        <taxon>Halomonadaceae</taxon>
        <taxon>Salinicola</taxon>
    </lineage>
</organism>
<keyword evidence="5" id="KW-1185">Reference proteome</keyword>
<name>A0A640WHW7_9GAMM</name>
<accession>A0A640WHW7</accession>
<keyword evidence="2" id="KW-1133">Transmembrane helix</keyword>
<dbReference type="PANTHER" id="PTHR37461">
    <property type="entry name" value="ANTI-SIGMA-K FACTOR RSKA"/>
    <property type="match status" value="1"/>
</dbReference>
<keyword evidence="2" id="KW-0812">Transmembrane</keyword>
<dbReference type="InterPro" id="IPR051474">
    <property type="entry name" value="Anti-sigma-K/W_factor"/>
</dbReference>
<evidence type="ECO:0000313" key="5">
    <source>
        <dbReference type="Proteomes" id="UP000466024"/>
    </source>
</evidence>
<dbReference type="Pfam" id="PF10099">
    <property type="entry name" value="RskA_C"/>
    <property type="match status" value="1"/>
</dbReference>
<feature type="region of interest" description="Disordered" evidence="1">
    <location>
        <begin position="205"/>
        <end position="224"/>
    </location>
</feature>
<sequence length="235" mass="25834">MHDTFRLTDPEEREMAAGEYVLGTLTGDQRAEFEALLAVSADLQHSVETWRERLQLFNQQLEPVAPPKGLWPDIATRLRLKTGLSQRLGFWRAFSGLATAAALILTVIALTPQEPAMMPGEYVFVINYGNQEPGWIVNASNDGTMMIQAIDPDPMPKGKACELWIMDNGTPISLGMLPSKGQMKTQMPKQLLTQLNNIRLTVSIEPSAGAPDGKPTGPIMDHGKLMPIRGRTVSL</sequence>
<comment type="caution">
    <text evidence="4">The sequence shown here is derived from an EMBL/GenBank/DDBJ whole genome shotgun (WGS) entry which is preliminary data.</text>
</comment>
<feature type="transmembrane region" description="Helical" evidence="2">
    <location>
        <begin position="89"/>
        <end position="110"/>
    </location>
</feature>
<proteinExistence type="predicted"/>
<dbReference type="RefSeq" id="WP_149434491.1">
    <property type="nucleotide sequence ID" value="NZ_VTPX01000002.1"/>
</dbReference>
<dbReference type="PANTHER" id="PTHR37461:SF1">
    <property type="entry name" value="ANTI-SIGMA-K FACTOR RSKA"/>
    <property type="match status" value="1"/>
</dbReference>
<dbReference type="EMBL" id="VTPX01000002">
    <property type="protein sequence ID" value="KAA0019899.1"/>
    <property type="molecule type" value="Genomic_DNA"/>
</dbReference>
<evidence type="ECO:0000259" key="3">
    <source>
        <dbReference type="Pfam" id="PF10099"/>
    </source>
</evidence>
<keyword evidence="2" id="KW-0472">Membrane</keyword>
<protein>
    <recommendedName>
        <fullName evidence="3">Anti-sigma K factor RskA C-terminal domain-containing protein</fullName>
    </recommendedName>
</protein>
<evidence type="ECO:0000256" key="2">
    <source>
        <dbReference type="SAM" id="Phobius"/>
    </source>
</evidence>
<dbReference type="Proteomes" id="UP000466024">
    <property type="component" value="Unassembled WGS sequence"/>
</dbReference>
<feature type="domain" description="Anti-sigma K factor RskA C-terminal" evidence="3">
    <location>
        <begin position="97"/>
        <end position="219"/>
    </location>
</feature>
<reference evidence="4 5" key="1">
    <citation type="submission" date="2019-08" db="EMBL/GenBank/DDBJ databases">
        <title>Bioinformatics analysis of the strain L3 and L5.</title>
        <authorList>
            <person name="Li X."/>
        </authorList>
    </citation>
    <scope>NUCLEOTIDE SEQUENCE [LARGE SCALE GENOMIC DNA]</scope>
    <source>
        <strain evidence="4 5">L3</strain>
    </source>
</reference>
<dbReference type="InterPro" id="IPR018764">
    <property type="entry name" value="RskA_C"/>
</dbReference>
<gene>
    <name evidence="4" type="ORF">F0A16_06180</name>
</gene>
<dbReference type="GO" id="GO:0005886">
    <property type="term" value="C:plasma membrane"/>
    <property type="evidence" value="ECO:0007669"/>
    <property type="project" value="InterPro"/>
</dbReference>
<dbReference type="GO" id="GO:0006417">
    <property type="term" value="P:regulation of translation"/>
    <property type="evidence" value="ECO:0007669"/>
    <property type="project" value="TreeGrafter"/>
</dbReference>